<dbReference type="Proteomes" id="UP000036923">
    <property type="component" value="Unassembled WGS sequence"/>
</dbReference>
<reference evidence="1" key="1">
    <citation type="submission" date="2015-07" db="EMBL/GenBank/DDBJ databases">
        <title>MeaNS - Measles Nucleotide Surveillance Program.</title>
        <authorList>
            <person name="Tran T."/>
            <person name="Druce J."/>
        </authorList>
    </citation>
    <scope>NUCLEOTIDE SEQUENCE</scope>
    <source>
        <strain evidence="1">DSM 2933</strain>
    </source>
</reference>
<evidence type="ECO:0000313" key="1">
    <source>
        <dbReference type="EMBL" id="KNY30492.1"/>
    </source>
</evidence>
<evidence type="ECO:0000313" key="3">
    <source>
        <dbReference type="Proteomes" id="UP000036923"/>
    </source>
</evidence>
<dbReference type="RefSeq" id="WP_276326182.1">
    <property type="nucleotide sequence ID" value="NZ_JQKC01000098.1"/>
</dbReference>
<comment type="caution">
    <text evidence="1">The sequence shown here is derived from an EMBL/GenBank/DDBJ whole genome shotgun (WGS) entry which is preliminary data.</text>
</comment>
<proteinExistence type="predicted"/>
<sequence>MPNDISQLKVPIAEFQSDPNQPTKYFDETALSMLKYFEIF</sequence>
<gene>
    <name evidence="1" type="ORF">Bccel_5772</name>
    <name evidence="2" type="ORF">Bccel_5777</name>
</gene>
<protein>
    <submittedName>
        <fullName evidence="1">Uncharacterized protein</fullName>
    </submittedName>
</protein>
<dbReference type="AlphaFoldDB" id="A0A0L6JYF5"/>
<evidence type="ECO:0000313" key="2">
    <source>
        <dbReference type="EMBL" id="KNY30497.1"/>
    </source>
</evidence>
<name>A0A0L6JYF5_9FIRM</name>
<organism evidence="1 3">
    <name type="scientific">Pseudobacteroides cellulosolvens ATCC 35603 = DSM 2933</name>
    <dbReference type="NCBI Taxonomy" id="398512"/>
    <lineage>
        <taxon>Bacteria</taxon>
        <taxon>Bacillati</taxon>
        <taxon>Bacillota</taxon>
        <taxon>Clostridia</taxon>
        <taxon>Eubacteriales</taxon>
        <taxon>Oscillospiraceae</taxon>
        <taxon>Pseudobacteroides</taxon>
    </lineage>
</organism>
<dbReference type="EMBL" id="LGTC01000001">
    <property type="protein sequence ID" value="KNY30492.1"/>
    <property type="molecule type" value="Genomic_DNA"/>
</dbReference>
<reference evidence="3" key="2">
    <citation type="submission" date="2015-07" db="EMBL/GenBank/DDBJ databases">
        <title>Near-Complete Genome Sequence of the Cellulolytic Bacterium Bacteroides (Pseudobacteroides) cellulosolvens ATCC 35603.</title>
        <authorList>
            <person name="Dassa B."/>
            <person name="Utturkar S.M."/>
            <person name="Klingeman D.M."/>
            <person name="Hurt R.A."/>
            <person name="Keller M."/>
            <person name="Xu J."/>
            <person name="Reddy Y.H.K."/>
            <person name="Borovok I."/>
            <person name="Grinberg I.R."/>
            <person name="Lamed R."/>
            <person name="Zhivin O."/>
            <person name="Bayer E.A."/>
            <person name="Brown S.D."/>
        </authorList>
    </citation>
    <scope>NUCLEOTIDE SEQUENCE [LARGE SCALE GENOMIC DNA]</scope>
    <source>
        <strain evidence="3">DSM 2933</strain>
    </source>
</reference>
<dbReference type="EMBL" id="LGTC01000001">
    <property type="protein sequence ID" value="KNY30497.1"/>
    <property type="molecule type" value="Genomic_DNA"/>
</dbReference>
<accession>A0A0L6JYF5</accession>
<keyword evidence="3" id="KW-1185">Reference proteome</keyword>